<dbReference type="Proteomes" id="UP001518976">
    <property type="component" value="Unassembled WGS sequence"/>
</dbReference>
<evidence type="ECO:0000313" key="1">
    <source>
        <dbReference type="EMBL" id="MBO8183921.1"/>
    </source>
</evidence>
<protein>
    <submittedName>
        <fullName evidence="1">Uncharacterized protein</fullName>
    </submittedName>
</protein>
<sequence>MDEEVAERQAEITRLLIYYTQAPFAGTSCVRGVLPVPGAGESTRIVTGDERTHVPDGLTVYEIPLRAGEEFLHVYDVAAVLRAVHTGPYTAASVRVGRVLGMPLVQVDPSVAETVRESPGDRAFTILRTLVHPFTETEPVPRLLGFLCREPDLLRLYVDTEDTHGVLAVDVRPSGALTALLAALPSLITEEGRVAAEEADPHASYAVDLTYW</sequence>
<accession>A0ABS3WM00</accession>
<proteinExistence type="predicted"/>
<name>A0ABS3WM00_9ACTN</name>
<dbReference type="EMBL" id="JAFFZN010000001">
    <property type="protein sequence ID" value="MBO8183921.1"/>
    <property type="molecule type" value="Genomic_DNA"/>
</dbReference>
<comment type="caution">
    <text evidence="1">The sequence shown here is derived from an EMBL/GenBank/DDBJ whole genome shotgun (WGS) entry which is preliminary data.</text>
</comment>
<reference evidence="1 2" key="1">
    <citation type="submission" date="2021-02" db="EMBL/GenBank/DDBJ databases">
        <title>Streptomyces spirodelae sp. nov., isolated from duckweed.</title>
        <authorList>
            <person name="Saimee Y."/>
            <person name="Duangmal K."/>
        </authorList>
    </citation>
    <scope>NUCLEOTIDE SEQUENCE [LARGE SCALE GENOMIC DNA]</scope>
    <source>
        <strain evidence="1 2">DW4-2</strain>
    </source>
</reference>
<keyword evidence="2" id="KW-1185">Reference proteome</keyword>
<evidence type="ECO:0000313" key="2">
    <source>
        <dbReference type="Proteomes" id="UP001518976"/>
    </source>
</evidence>
<organism evidence="1 2">
    <name type="scientific">Streptomyces spirodelae</name>
    <dbReference type="NCBI Taxonomy" id="2812904"/>
    <lineage>
        <taxon>Bacteria</taxon>
        <taxon>Bacillati</taxon>
        <taxon>Actinomycetota</taxon>
        <taxon>Actinomycetes</taxon>
        <taxon>Kitasatosporales</taxon>
        <taxon>Streptomycetaceae</taxon>
        <taxon>Streptomyces</taxon>
    </lineage>
</organism>
<gene>
    <name evidence="1" type="ORF">JW592_00230</name>
</gene>
<dbReference type="RefSeq" id="WP_209262749.1">
    <property type="nucleotide sequence ID" value="NZ_JAFFZN010000001.1"/>
</dbReference>